<evidence type="ECO:0000313" key="12">
    <source>
        <dbReference type="EMBL" id="SCV74928.1"/>
    </source>
</evidence>
<dbReference type="Pfam" id="PF03169">
    <property type="entry name" value="OPT"/>
    <property type="match status" value="1"/>
</dbReference>
<gene>
    <name evidence="12" type="ORF">BQ2448_7957</name>
</gene>
<dbReference type="NCBIfam" id="TIGR00728">
    <property type="entry name" value="OPT_sfam"/>
    <property type="match status" value="1"/>
</dbReference>
<feature type="transmembrane region" description="Helical" evidence="10">
    <location>
        <begin position="1529"/>
        <end position="1549"/>
    </location>
</feature>
<dbReference type="EMBL" id="FMSP01000024">
    <property type="protein sequence ID" value="SCV74928.1"/>
    <property type="molecule type" value="Genomic_DNA"/>
</dbReference>
<dbReference type="InterPro" id="IPR004813">
    <property type="entry name" value="OPT"/>
</dbReference>
<evidence type="ECO:0000256" key="1">
    <source>
        <dbReference type="ARBA" id="ARBA00004141"/>
    </source>
</evidence>
<keyword evidence="3" id="KW-0813">Transport</keyword>
<dbReference type="PROSITE" id="PS50878">
    <property type="entry name" value="RT_POL"/>
    <property type="match status" value="1"/>
</dbReference>
<dbReference type="GO" id="GO:0015031">
    <property type="term" value="P:protein transport"/>
    <property type="evidence" value="ECO:0007669"/>
    <property type="project" value="UniProtKB-KW"/>
</dbReference>
<evidence type="ECO:0000256" key="8">
    <source>
        <dbReference type="ARBA" id="ARBA00023136"/>
    </source>
</evidence>
<feature type="transmembrane region" description="Helical" evidence="10">
    <location>
        <begin position="1423"/>
        <end position="1442"/>
    </location>
</feature>
<evidence type="ECO:0000256" key="2">
    <source>
        <dbReference type="ARBA" id="ARBA00008807"/>
    </source>
</evidence>
<dbReference type="PANTHER" id="PTHR22601">
    <property type="entry name" value="ISP4 LIKE PROTEIN"/>
    <property type="match status" value="1"/>
</dbReference>
<evidence type="ECO:0000256" key="3">
    <source>
        <dbReference type="ARBA" id="ARBA00022448"/>
    </source>
</evidence>
<dbReference type="OrthoDB" id="9986677at2759"/>
<reference evidence="13" key="1">
    <citation type="submission" date="2016-09" db="EMBL/GenBank/DDBJ databases">
        <authorList>
            <person name="Jeantristanb JTB J.-T."/>
            <person name="Ricardo R."/>
        </authorList>
    </citation>
    <scope>NUCLEOTIDE SEQUENCE [LARGE SCALE GENOMIC DNA]</scope>
</reference>
<evidence type="ECO:0000256" key="9">
    <source>
        <dbReference type="SAM" id="MobiDB-lite"/>
    </source>
</evidence>
<feature type="compositionally biased region" description="Low complexity" evidence="9">
    <location>
        <begin position="1173"/>
        <end position="1183"/>
    </location>
</feature>
<dbReference type="CDD" id="cd01650">
    <property type="entry name" value="RT_nLTR_like"/>
    <property type="match status" value="1"/>
</dbReference>
<dbReference type="InterPro" id="IPR043502">
    <property type="entry name" value="DNA/RNA_pol_sf"/>
</dbReference>
<dbReference type="GO" id="GO:0035673">
    <property type="term" value="F:oligopeptide transmembrane transporter activity"/>
    <property type="evidence" value="ECO:0007669"/>
    <property type="project" value="InterPro"/>
</dbReference>
<keyword evidence="4 10" id="KW-0812">Transmembrane</keyword>
<keyword evidence="8 10" id="KW-0472">Membrane</keyword>
<feature type="compositionally biased region" description="Low complexity" evidence="9">
    <location>
        <begin position="1148"/>
        <end position="1159"/>
    </location>
</feature>
<feature type="transmembrane region" description="Helical" evidence="10">
    <location>
        <begin position="1922"/>
        <end position="1944"/>
    </location>
</feature>
<feature type="transmembrane region" description="Helical" evidence="10">
    <location>
        <begin position="1658"/>
        <end position="1677"/>
    </location>
</feature>
<feature type="domain" description="Reverse transcriptase" evidence="11">
    <location>
        <begin position="394"/>
        <end position="674"/>
    </location>
</feature>
<dbReference type="Pfam" id="PF00078">
    <property type="entry name" value="RVT_1"/>
    <property type="match status" value="1"/>
</dbReference>
<evidence type="ECO:0000256" key="4">
    <source>
        <dbReference type="ARBA" id="ARBA00022692"/>
    </source>
</evidence>
<evidence type="ECO:0000256" key="5">
    <source>
        <dbReference type="ARBA" id="ARBA00022856"/>
    </source>
</evidence>
<feature type="transmembrane region" description="Helical" evidence="10">
    <location>
        <begin position="1360"/>
        <end position="1381"/>
    </location>
</feature>
<evidence type="ECO:0000256" key="10">
    <source>
        <dbReference type="SAM" id="Phobius"/>
    </source>
</evidence>
<dbReference type="Gene3D" id="3.60.10.10">
    <property type="entry name" value="Endonuclease/exonuclease/phosphatase"/>
    <property type="match status" value="1"/>
</dbReference>
<feature type="transmembrane region" description="Helical" evidence="10">
    <location>
        <begin position="1463"/>
        <end position="1483"/>
    </location>
</feature>
<dbReference type="InterPro" id="IPR000477">
    <property type="entry name" value="RT_dom"/>
</dbReference>
<sequence>MPSGIIAGDLNDCPNLAVDRKSVSPGPRPASHATHWRTLIGRIPYSVIDTIRYLHPHARQFSRPHRQKGVIKSWSRIDHILLSEQHAHLLVSGTTFVDAPLSDHRPVSVTIACPSAESSTAVPSLPETSSQLFRVNTRVYADEAFAARIPFIIDASRRSHPLDPLAAFEEAMARLKIASSDHARHLNRQFLTMKAALERRTHELEALPVLDDQKRAEWQDSVSMNKRLILERARQLRIRAHIPELSSEEPLSHTVHARLAGRRTTIKIDALRLADESISTDLVKCLEHIQTHFQSHHTPDDRDVAQVEDARSTLLDHVRSALPRSTKHSDSRFMRPMTQRHSKLLEEPFTADEFVEAIGKTDKGRSPGASGLPYEMYQSSPTVFAELLASTCNEAWTKGALPDSMTSGIVRLLKKPKPDADYTNLKYYRPITLRECSYKLMSKVLVARLNKVLPSVLPPSQHGFMPGRKASDAGSHLSLLLEQIRTLDLADSALLSLDQESAYDLVDHDWIISVFRAIGAPERFLGLLGVIYGSVSLRYIINGYLTGVVHMLCGLGQGDPVSCPIWNVCFQPYLDALVRRKIALDLCAVLLPTRATILTHLAFADDAIVLVSSPAALGLLAGLAVDWRLATNGRSNTAKTTALPLGPGWAQDERTNVVATVRGGEGMTWAGYPVSIDGDLSLFWSSTLNRAKARLAAASARHVPPRARAMYANSYVTSKVIHLLSFDIPPITFVDAFEQALISFVWQSESFRPVTEKAIFLRRDLGGLGLLSIEDIIRSMAIRFWDCVAHGFEPIWADLARLSWRQTYLDETSIWSTLIASPRRARHARWTKVINVARQNLPHVFPELLQSNEVMVIPPTLPSLHPHGLSDEVRKQLKKYGAIIDFYRRPQTTGELVHPRPQPDTPLGSLWAAVSARSPIAPLLPQPAPVRTIIVDSQFPRPCTYSFLGTTRPYTIKALRRFINENRYPSMDDGTRLKWPTDLTMAQKHQFWLWLNSQWATADEKDVHWKLIFGATPTCVLQWHHGHATSDGCPHCGQRDTFMHFFFEYHAWSSPRVRGGDRNSRTYIVVRVVRAIAFNKLYLARWHRHKDQIPLPTPYLLAREVYSHLKFRLRRLPDGELLEQLIMVSTGGSGPYAPIQDDDVQVLQSPTQPSTSTSSGHAHQAHHRRHESASTSTAAAAEAIHSVHGRRSIGDRYLDDHQDEDEAYELIPRSRSRTPRGGRATAKTSSDSPTRTSHDRHSHDHDDEDKALADELDHHDEPPLFRDEDLDLDSAMSMVRRIVPESDDPTLPALTFRVFVLGTILCILGAAVSQLFFFKSNAPSFSSFFVILIAFPLGHWMTSILPESLSSGEFNKKEHLLIGVLAGSGASAAYAGEIISVQDLYYKTDLGAIGGLLLLLSTQLIGFAFSGLTYRLLVRPTAMLWPSTLVYVTLFETFHGGAKESIKETRDRMRFFTYNFLGIFSWQFLPALVFPTLTSIAVLCIMNNQSLIMRTLGSGYDGFGFLCFSLDWSVIGGTGALYTPFFAQASYFFGLAFNMWIITPLLYFGNFWNARSFDSPLAAHLYNSTLGRLDVLEILNPDLSLNETRYAEVQPILLTPYFALCYGVSFAVLTSAITTVLLWHMNDIKAAFTTRKDAIADIHVEMLERSYDPIPNRYYLSVFFSMILAAIALVTFYPMQLPVWGLLLSILMAVAFLVPVGIIAAITNTTLGLNVITEFVAGYLFPGRPIANIVFKVYVSVRVNQGKVLYMTMVQSIDLTADMKLGLYCKIPPRHLFICQVYGTALGSIVNYSLIRGVINSKRPYLDGTLVDPTGQWSGRKPEIFMSASVIWGLIAPRRFFAGQYSPLYWGFLIGALLPLIPWILYKRTHNRFWKRISIPLILHGSIAPPQMPTNVILPGFLVSFASQFYALRYRPRWFEKYVYVLSSALDAGTSINALMIYVFGWSTFVEWWGNSRVDTEHCVPGS</sequence>
<feature type="compositionally biased region" description="Basic and acidic residues" evidence="9">
    <location>
        <begin position="1236"/>
        <end position="1248"/>
    </location>
</feature>
<dbReference type="SUPFAM" id="SSF56219">
    <property type="entry name" value="DNase I-like"/>
    <property type="match status" value="1"/>
</dbReference>
<keyword evidence="7 10" id="KW-1133">Transmembrane helix</keyword>
<evidence type="ECO:0000256" key="7">
    <source>
        <dbReference type="ARBA" id="ARBA00022989"/>
    </source>
</evidence>
<dbReference type="Proteomes" id="UP000198372">
    <property type="component" value="Unassembled WGS sequence"/>
</dbReference>
<feature type="transmembrane region" description="Helical" evidence="10">
    <location>
        <begin position="1601"/>
        <end position="1623"/>
    </location>
</feature>
<keyword evidence="5" id="KW-0571">Peptide transport</keyword>
<evidence type="ECO:0000256" key="6">
    <source>
        <dbReference type="ARBA" id="ARBA00022927"/>
    </source>
</evidence>
<keyword evidence="6" id="KW-0653">Protein transport</keyword>
<dbReference type="InterPro" id="IPR036691">
    <property type="entry name" value="Endo/exonu/phosph_ase_sf"/>
</dbReference>
<feature type="transmembrane region" description="Helical" evidence="10">
    <location>
        <begin position="1294"/>
        <end position="1318"/>
    </location>
</feature>
<dbReference type="GO" id="GO:0016020">
    <property type="term" value="C:membrane"/>
    <property type="evidence" value="ECO:0007669"/>
    <property type="project" value="UniProtKB-SubCell"/>
</dbReference>
<dbReference type="InterPro" id="IPR004648">
    <property type="entry name" value="Oligpept_transpt"/>
</dbReference>
<dbReference type="SUPFAM" id="SSF56672">
    <property type="entry name" value="DNA/RNA polymerases"/>
    <property type="match status" value="1"/>
</dbReference>
<proteinExistence type="inferred from homology"/>
<protein>
    <submittedName>
        <fullName evidence="12">BQ2448_7957 protein</fullName>
    </submittedName>
</protein>
<feature type="transmembrane region" description="Helical" evidence="10">
    <location>
        <begin position="1503"/>
        <end position="1522"/>
    </location>
</feature>
<feature type="transmembrane region" description="Helical" evidence="10">
    <location>
        <begin position="1393"/>
        <end position="1417"/>
    </location>
</feature>
<accession>A0A238FUN7</accession>
<organism evidence="12 13">
    <name type="scientific">Microbotryum intermedium</name>
    <dbReference type="NCBI Taxonomy" id="269621"/>
    <lineage>
        <taxon>Eukaryota</taxon>
        <taxon>Fungi</taxon>
        <taxon>Dikarya</taxon>
        <taxon>Basidiomycota</taxon>
        <taxon>Pucciniomycotina</taxon>
        <taxon>Microbotryomycetes</taxon>
        <taxon>Microbotryales</taxon>
        <taxon>Microbotryaceae</taxon>
        <taxon>Microbotryum</taxon>
    </lineage>
</organism>
<name>A0A238FUN7_9BASI</name>
<feature type="region of interest" description="Disordered" evidence="9">
    <location>
        <begin position="1146"/>
        <end position="1248"/>
    </location>
</feature>
<comment type="subcellular location">
    <subcellularLocation>
        <location evidence="1">Membrane</location>
        <topology evidence="1">Multi-pass membrane protein</topology>
    </subcellularLocation>
</comment>
<evidence type="ECO:0000313" key="13">
    <source>
        <dbReference type="Proteomes" id="UP000198372"/>
    </source>
</evidence>
<comment type="similarity">
    <text evidence="2">Belongs to the oligopeptide OPT transporter family.</text>
</comment>
<feature type="transmembrane region" description="Helical" evidence="10">
    <location>
        <begin position="1848"/>
        <end position="1866"/>
    </location>
</feature>
<evidence type="ECO:0000259" key="11">
    <source>
        <dbReference type="PROSITE" id="PS50878"/>
    </source>
</evidence>
<feature type="transmembrane region" description="Helical" evidence="10">
    <location>
        <begin position="1325"/>
        <end position="1345"/>
    </location>
</feature>
<feature type="transmembrane region" description="Helical" evidence="10">
    <location>
        <begin position="1683"/>
        <end position="1706"/>
    </location>
</feature>
<keyword evidence="13" id="KW-1185">Reference proteome</keyword>